<accession>A0A2P2QXU1</accession>
<organism evidence="1">
    <name type="scientific">Rhizophora mucronata</name>
    <name type="common">Asiatic mangrove</name>
    <dbReference type="NCBI Taxonomy" id="61149"/>
    <lineage>
        <taxon>Eukaryota</taxon>
        <taxon>Viridiplantae</taxon>
        <taxon>Streptophyta</taxon>
        <taxon>Embryophyta</taxon>
        <taxon>Tracheophyta</taxon>
        <taxon>Spermatophyta</taxon>
        <taxon>Magnoliopsida</taxon>
        <taxon>eudicotyledons</taxon>
        <taxon>Gunneridae</taxon>
        <taxon>Pentapetalae</taxon>
        <taxon>rosids</taxon>
        <taxon>fabids</taxon>
        <taxon>Malpighiales</taxon>
        <taxon>Rhizophoraceae</taxon>
        <taxon>Rhizophora</taxon>
    </lineage>
</organism>
<dbReference type="AlphaFoldDB" id="A0A2P2QXU1"/>
<dbReference type="EMBL" id="GGEC01091328">
    <property type="protein sequence ID" value="MBX71812.1"/>
    <property type="molecule type" value="Transcribed_RNA"/>
</dbReference>
<name>A0A2P2QXU1_RHIMU</name>
<reference evidence="1" key="1">
    <citation type="submission" date="2018-02" db="EMBL/GenBank/DDBJ databases">
        <title>Rhizophora mucronata_Transcriptome.</title>
        <authorList>
            <person name="Meera S.P."/>
            <person name="Sreeshan A."/>
            <person name="Augustine A."/>
        </authorList>
    </citation>
    <scope>NUCLEOTIDE SEQUENCE</scope>
    <source>
        <tissue evidence="1">Leaf</tissue>
    </source>
</reference>
<evidence type="ECO:0000313" key="1">
    <source>
        <dbReference type="EMBL" id="MBX71812.1"/>
    </source>
</evidence>
<proteinExistence type="predicted"/>
<sequence>MYAVIENLYHYTKAPTKLEKLQKEGKNVNFQLRVRDRNKIQHLIFLKSIFPFLF</sequence>
<protein>
    <submittedName>
        <fullName evidence="1">Uncharacterized protein</fullName>
    </submittedName>
</protein>